<dbReference type="Gene3D" id="3.10.100.10">
    <property type="entry name" value="Mannose-Binding Protein A, subunit A"/>
    <property type="match status" value="1"/>
</dbReference>
<evidence type="ECO:0000256" key="2">
    <source>
        <dbReference type="SAM" id="Phobius"/>
    </source>
</evidence>
<reference evidence="3" key="1">
    <citation type="journal article" date="2022" name="bioRxiv">
        <title>Sequencing and chromosome-scale assembly of the giantPleurodeles waltlgenome.</title>
        <authorList>
            <person name="Brown T."/>
            <person name="Elewa A."/>
            <person name="Iarovenko S."/>
            <person name="Subramanian E."/>
            <person name="Araus A.J."/>
            <person name="Petzold A."/>
            <person name="Susuki M."/>
            <person name="Suzuki K.-i.T."/>
            <person name="Hayashi T."/>
            <person name="Toyoda A."/>
            <person name="Oliveira C."/>
            <person name="Osipova E."/>
            <person name="Leigh N.D."/>
            <person name="Simon A."/>
            <person name="Yun M.H."/>
        </authorList>
    </citation>
    <scope>NUCLEOTIDE SEQUENCE</scope>
    <source>
        <strain evidence="3">20211129_DDA</strain>
        <tissue evidence="3">Liver</tissue>
    </source>
</reference>
<gene>
    <name evidence="3" type="ORF">NDU88_000567</name>
</gene>
<proteinExistence type="predicted"/>
<evidence type="ECO:0000313" key="4">
    <source>
        <dbReference type="Proteomes" id="UP001066276"/>
    </source>
</evidence>
<sequence>MDPSTSNPKEAPNPQDSKNKEKKEALSSPTRDQTEDTDKFGICCLCRSKCFKAWCKSVEYLQWTILVLCIIVICLILAIVLLDIYHGLHRYFSERRWDIERDKQGRKFVTTFVCPNRWLMYDSTCYYFSNENKTRELSNIFCSLHDALLAIILEPKDMLCLALEVKSTIDYELAVNMCRDYALVHS</sequence>
<name>A0AAV7P432_PLEWA</name>
<organism evidence="3 4">
    <name type="scientific">Pleurodeles waltl</name>
    <name type="common">Iberian ribbed newt</name>
    <dbReference type="NCBI Taxonomy" id="8319"/>
    <lineage>
        <taxon>Eukaryota</taxon>
        <taxon>Metazoa</taxon>
        <taxon>Chordata</taxon>
        <taxon>Craniata</taxon>
        <taxon>Vertebrata</taxon>
        <taxon>Euteleostomi</taxon>
        <taxon>Amphibia</taxon>
        <taxon>Batrachia</taxon>
        <taxon>Caudata</taxon>
        <taxon>Salamandroidea</taxon>
        <taxon>Salamandridae</taxon>
        <taxon>Pleurodelinae</taxon>
        <taxon>Pleurodeles</taxon>
    </lineage>
</organism>
<dbReference type="InterPro" id="IPR016186">
    <property type="entry name" value="C-type_lectin-like/link_sf"/>
</dbReference>
<dbReference type="SUPFAM" id="SSF56436">
    <property type="entry name" value="C-type lectin-like"/>
    <property type="match status" value="1"/>
</dbReference>
<dbReference type="PANTHER" id="PTHR45710">
    <property type="entry name" value="C-TYPE LECTIN DOMAIN-CONTAINING PROTEIN 180"/>
    <property type="match status" value="1"/>
</dbReference>
<keyword evidence="2" id="KW-0472">Membrane</keyword>
<dbReference type="InterPro" id="IPR050828">
    <property type="entry name" value="C-type_lectin/matrix_domain"/>
</dbReference>
<feature type="region of interest" description="Disordered" evidence="1">
    <location>
        <begin position="1"/>
        <end position="35"/>
    </location>
</feature>
<keyword evidence="2" id="KW-0812">Transmembrane</keyword>
<dbReference type="Proteomes" id="UP001066276">
    <property type="component" value="Chromosome 7"/>
</dbReference>
<dbReference type="PANTHER" id="PTHR45710:SF8">
    <property type="entry name" value="RERATING FAMILY MEMBER 4"/>
    <property type="match status" value="1"/>
</dbReference>
<dbReference type="InterPro" id="IPR016187">
    <property type="entry name" value="CTDL_fold"/>
</dbReference>
<keyword evidence="2" id="KW-1133">Transmembrane helix</keyword>
<evidence type="ECO:0000313" key="3">
    <source>
        <dbReference type="EMBL" id="KAJ1122062.1"/>
    </source>
</evidence>
<accession>A0AAV7P432</accession>
<protein>
    <submittedName>
        <fullName evidence="3">Uncharacterized protein</fullName>
    </submittedName>
</protein>
<feature type="transmembrane region" description="Helical" evidence="2">
    <location>
        <begin position="60"/>
        <end position="85"/>
    </location>
</feature>
<keyword evidence="4" id="KW-1185">Reference proteome</keyword>
<dbReference type="AlphaFoldDB" id="A0AAV7P432"/>
<evidence type="ECO:0000256" key="1">
    <source>
        <dbReference type="SAM" id="MobiDB-lite"/>
    </source>
</evidence>
<dbReference type="EMBL" id="JANPWB010000011">
    <property type="protein sequence ID" value="KAJ1122062.1"/>
    <property type="molecule type" value="Genomic_DNA"/>
</dbReference>
<comment type="caution">
    <text evidence="3">The sequence shown here is derived from an EMBL/GenBank/DDBJ whole genome shotgun (WGS) entry which is preliminary data.</text>
</comment>